<feature type="transmembrane region" description="Helical" evidence="3">
    <location>
        <begin position="82"/>
        <end position="99"/>
    </location>
</feature>
<dbReference type="AlphaFoldDB" id="A0A9P6NE81"/>
<evidence type="ECO:0000313" key="4">
    <source>
        <dbReference type="EMBL" id="KAG0142051.1"/>
    </source>
</evidence>
<dbReference type="PANTHER" id="PTHR42032">
    <property type="entry name" value="YALI0E30679P"/>
    <property type="match status" value="1"/>
</dbReference>
<feature type="transmembrane region" description="Helical" evidence="3">
    <location>
        <begin position="154"/>
        <end position="174"/>
    </location>
</feature>
<proteinExistence type="predicted"/>
<feature type="region of interest" description="Disordered" evidence="2">
    <location>
        <begin position="345"/>
        <end position="395"/>
    </location>
</feature>
<dbReference type="PANTHER" id="PTHR42032:SF1">
    <property type="entry name" value="YALI0E30679P"/>
    <property type="match status" value="1"/>
</dbReference>
<comment type="caution">
    <text evidence="4">The sequence shown here is derived from an EMBL/GenBank/DDBJ whole genome shotgun (WGS) entry which is preliminary data.</text>
</comment>
<organism evidence="4 5">
    <name type="scientific">Cronartium quercuum f. sp. fusiforme G11</name>
    <dbReference type="NCBI Taxonomy" id="708437"/>
    <lineage>
        <taxon>Eukaryota</taxon>
        <taxon>Fungi</taxon>
        <taxon>Dikarya</taxon>
        <taxon>Basidiomycota</taxon>
        <taxon>Pucciniomycotina</taxon>
        <taxon>Pucciniomycetes</taxon>
        <taxon>Pucciniales</taxon>
        <taxon>Coleosporiaceae</taxon>
        <taxon>Cronartium</taxon>
    </lineage>
</organism>
<dbReference type="Proteomes" id="UP000886653">
    <property type="component" value="Unassembled WGS sequence"/>
</dbReference>
<keyword evidence="5" id="KW-1185">Reference proteome</keyword>
<evidence type="ECO:0000256" key="1">
    <source>
        <dbReference type="SAM" id="Coils"/>
    </source>
</evidence>
<feature type="compositionally biased region" description="Low complexity" evidence="2">
    <location>
        <begin position="384"/>
        <end position="395"/>
    </location>
</feature>
<dbReference type="OrthoDB" id="10263751at2759"/>
<gene>
    <name evidence="4" type="ORF">CROQUDRAFT_50878</name>
</gene>
<protein>
    <submittedName>
        <fullName evidence="4">Uncharacterized protein</fullName>
    </submittedName>
</protein>
<keyword evidence="3" id="KW-0812">Transmembrane</keyword>
<evidence type="ECO:0000256" key="2">
    <source>
        <dbReference type="SAM" id="MobiDB-lite"/>
    </source>
</evidence>
<evidence type="ECO:0000256" key="3">
    <source>
        <dbReference type="SAM" id="Phobius"/>
    </source>
</evidence>
<feature type="region of interest" description="Disordered" evidence="2">
    <location>
        <begin position="1"/>
        <end position="29"/>
    </location>
</feature>
<feature type="transmembrane region" description="Helical" evidence="3">
    <location>
        <begin position="58"/>
        <end position="76"/>
    </location>
</feature>
<evidence type="ECO:0000313" key="5">
    <source>
        <dbReference type="Proteomes" id="UP000886653"/>
    </source>
</evidence>
<reference evidence="4" key="1">
    <citation type="submission" date="2013-11" db="EMBL/GenBank/DDBJ databases">
        <title>Genome sequence of the fusiform rust pathogen reveals effectors for host alternation and coevolution with pine.</title>
        <authorList>
            <consortium name="DOE Joint Genome Institute"/>
            <person name="Smith K."/>
            <person name="Pendleton A."/>
            <person name="Kubisiak T."/>
            <person name="Anderson C."/>
            <person name="Salamov A."/>
            <person name="Aerts A."/>
            <person name="Riley R."/>
            <person name="Clum A."/>
            <person name="Lindquist E."/>
            <person name="Ence D."/>
            <person name="Campbell M."/>
            <person name="Kronenberg Z."/>
            <person name="Feau N."/>
            <person name="Dhillon B."/>
            <person name="Hamelin R."/>
            <person name="Burleigh J."/>
            <person name="Smith J."/>
            <person name="Yandell M."/>
            <person name="Nelson C."/>
            <person name="Grigoriev I."/>
            <person name="Davis J."/>
        </authorList>
    </citation>
    <scope>NUCLEOTIDE SEQUENCE</scope>
    <source>
        <strain evidence="4">G11</strain>
    </source>
</reference>
<keyword evidence="1" id="KW-0175">Coiled coil</keyword>
<accession>A0A9P6NE81</accession>
<feature type="coiled-coil region" evidence="1">
    <location>
        <begin position="284"/>
        <end position="318"/>
    </location>
</feature>
<dbReference type="EMBL" id="MU167362">
    <property type="protein sequence ID" value="KAG0142051.1"/>
    <property type="molecule type" value="Genomic_DNA"/>
</dbReference>
<keyword evidence="3" id="KW-1133">Transmembrane helix</keyword>
<feature type="compositionally biased region" description="Polar residues" evidence="2">
    <location>
        <begin position="10"/>
        <end position="29"/>
    </location>
</feature>
<name>A0A9P6NE81_9BASI</name>
<keyword evidence="3" id="KW-0472">Membrane</keyword>
<sequence length="514" mass="57943">MASDSDRGHSNSNSNIKLNSPSPKFNQSTSSQLFINTSDQIQQSRWNREIEEDHRFGGTHWLPLFLALIPSLGSLFHGDSESWTDGLVLLLVAFFLYKATQVPWQLYASARTTRILTSIHTNRTQLANDPASQNVIHALPDLAGHTTELERLELLLLLLTVASPALGVLLLFGIQSRLELSFNYLNSNATILFLLASLLKPLAHIHHLLLARATYLQSKLHFPDDLLTELKITANRLSTRITALETSAVSKYELKLLKKNFLNQPVDKLSTTLARQIEGDDQRRRQATDQAAEIARSLARLEARLKATAASLNGIMREQDRLRSSGIYALAQMVLQMIRVTESEEEEKAKEKKKQSAAYVERLPSDTESEEIEELQPLCHSSSRKSSSSSSSSKSTKVGSVEFISLGSNTTNKRSKVKPSTDSWCIIMWPLKIWFNLAQGILNGIGNLVWTQETKAEFERLSEINYQKDRAAIPGYQRPFWPGWTTNSHNHSNNSWIERNDLDDIQEIHEEDIS</sequence>